<accession>E1WYN5</accession>
<dbReference type="PATRIC" id="fig|862908.3.peg.2777"/>
<dbReference type="AlphaFoldDB" id="E1WYN5"/>
<feature type="region of interest" description="Disordered" evidence="1">
    <location>
        <begin position="302"/>
        <end position="377"/>
    </location>
</feature>
<feature type="compositionally biased region" description="Gly residues" evidence="1">
    <location>
        <begin position="357"/>
        <end position="374"/>
    </location>
</feature>
<sequence>MINKSSQNVDTEPFLANALKSEFRDEFAKEVSKRCENLSKRVSLICSIPTMEIHALVEEANKTNDSASRNALLHMSSQSKSDLDRNLDFASNLSCLMGPKPARAEVLGALDTAPIDMKAPPTISETDRTVAEQKALHEMKMAELAFVESVRDRVRSYARDVGIKEGTPEFKELTDSYENLIPESLDGKIRVGMSDEEFAKAKQSFIRSADKYRDEKLNKIQDSLVRRYGRLASRPNGKNIFSSELGALKREIDEVTRITGKKPAKQFVDRFFSSEPDSFQSSPSYSSKTNSSFIVPEISANLPEVNGDEYSNENSDEEVESTSSNKGSNELDTSSSSAQVPSSKKGAAATASAGSRAGVGGSRGLGGPGGGRGNFRGLASVPSGVSLTVQNDKDLVAKLGDFEKEVSGNGFGIIYISERKVFKKVVDEKFDGAEWPREMTLKEFDNNAVSEFNLTQAERDLMNELLLKERRKHSDLKNIFDGVTRK</sequence>
<evidence type="ECO:0000313" key="2">
    <source>
        <dbReference type="EMBL" id="CBW27675.1"/>
    </source>
</evidence>
<dbReference type="STRING" id="862908.BMS_2904"/>
<keyword evidence="3" id="KW-1185">Reference proteome</keyword>
<dbReference type="EMBL" id="FQ312005">
    <property type="protein sequence ID" value="CBW27675.1"/>
    <property type="molecule type" value="Genomic_DNA"/>
</dbReference>
<gene>
    <name evidence="2" type="ordered locus">BMS_2904</name>
</gene>
<reference evidence="3" key="1">
    <citation type="journal article" date="2013" name="ISME J.">
        <title>A small predatory core genome in the divergent marine Bacteriovorax marinus SJ and the terrestrial Bdellovibrio bacteriovorus.</title>
        <authorList>
            <person name="Crossman L.C."/>
            <person name="Chen H."/>
            <person name="Cerdeno-Tarraga A.M."/>
            <person name="Brooks K."/>
            <person name="Quail M.A."/>
            <person name="Pineiro S.A."/>
            <person name="Hobley L."/>
            <person name="Sockett R.E."/>
            <person name="Bentley S.D."/>
            <person name="Parkhill J."/>
            <person name="Williams H.N."/>
            <person name="Stine O.C."/>
        </authorList>
    </citation>
    <scope>NUCLEOTIDE SEQUENCE [LARGE SCALE GENOMIC DNA]</scope>
    <source>
        <strain evidence="3">ATCC BAA-682 / DSM 15412 / SJ</strain>
    </source>
</reference>
<feature type="compositionally biased region" description="Low complexity" evidence="1">
    <location>
        <begin position="334"/>
        <end position="356"/>
    </location>
</feature>
<dbReference type="HOGENOM" id="CLU_561149_0_0_7"/>
<dbReference type="Proteomes" id="UP000008963">
    <property type="component" value="Chromosome"/>
</dbReference>
<organism evidence="2 3">
    <name type="scientific">Halobacteriovorax marinus (strain ATCC BAA-682 / DSM 15412 / SJ)</name>
    <name type="common">Bacteriovorax marinus</name>
    <dbReference type="NCBI Taxonomy" id="862908"/>
    <lineage>
        <taxon>Bacteria</taxon>
        <taxon>Pseudomonadati</taxon>
        <taxon>Bdellovibrionota</taxon>
        <taxon>Bacteriovoracia</taxon>
        <taxon>Bacteriovoracales</taxon>
        <taxon>Halobacteriovoraceae</taxon>
        <taxon>Halobacteriovorax</taxon>
    </lineage>
</organism>
<name>E1WYN5_HALMS</name>
<feature type="compositionally biased region" description="Acidic residues" evidence="1">
    <location>
        <begin position="306"/>
        <end position="320"/>
    </location>
</feature>
<evidence type="ECO:0000313" key="3">
    <source>
        <dbReference type="Proteomes" id="UP000008963"/>
    </source>
</evidence>
<evidence type="ECO:0000256" key="1">
    <source>
        <dbReference type="SAM" id="MobiDB-lite"/>
    </source>
</evidence>
<protein>
    <submittedName>
        <fullName evidence="2">Uncharacterized protein</fullName>
    </submittedName>
</protein>
<feature type="compositionally biased region" description="Polar residues" evidence="1">
    <location>
        <begin position="321"/>
        <end position="333"/>
    </location>
</feature>
<dbReference type="KEGG" id="bmx:BMS_2904"/>
<proteinExistence type="predicted"/>